<keyword evidence="2" id="KW-1185">Reference proteome</keyword>
<gene>
    <name evidence="1" type="ORF">AG1IA_01108</name>
</gene>
<evidence type="ECO:0000313" key="2">
    <source>
        <dbReference type="Proteomes" id="UP000011668"/>
    </source>
</evidence>
<dbReference type="HOGENOM" id="CLU_1788117_0_0_1"/>
<dbReference type="EMBL" id="AFRT01000258">
    <property type="protein sequence ID" value="ELU44865.1"/>
    <property type="molecule type" value="Genomic_DNA"/>
</dbReference>
<comment type="caution">
    <text evidence="1">The sequence shown here is derived from an EMBL/GenBank/DDBJ whole genome shotgun (WGS) entry which is preliminary data.</text>
</comment>
<dbReference type="AlphaFoldDB" id="L8X3T6"/>
<sequence length="145" mass="16035">MKGDVPLALCTCGCRTRVGLVLRMHPSGGVAVGLYRTCGAGCFLVWRLVCVFNSEHTLELEAVTRTNSYMPNWQYLKQHRLALRATRQKAQGAYVVIYPKGKALVDQRVMDVIAYMDPLLTATAGTCPTRGIAGFSRQPWARTKS</sequence>
<accession>L8X3T6</accession>
<protein>
    <submittedName>
        <fullName evidence="1">Uncharacterized protein</fullName>
    </submittedName>
</protein>
<organism evidence="1 2">
    <name type="scientific">Thanatephorus cucumeris (strain AG1-IA)</name>
    <name type="common">Rice sheath blight fungus</name>
    <name type="synonym">Rhizoctonia solani</name>
    <dbReference type="NCBI Taxonomy" id="983506"/>
    <lineage>
        <taxon>Eukaryota</taxon>
        <taxon>Fungi</taxon>
        <taxon>Dikarya</taxon>
        <taxon>Basidiomycota</taxon>
        <taxon>Agaricomycotina</taxon>
        <taxon>Agaricomycetes</taxon>
        <taxon>Cantharellales</taxon>
        <taxon>Ceratobasidiaceae</taxon>
        <taxon>Rhizoctonia</taxon>
        <taxon>Rhizoctonia solani AG-1</taxon>
    </lineage>
</organism>
<dbReference type="Proteomes" id="UP000011668">
    <property type="component" value="Unassembled WGS sequence"/>
</dbReference>
<proteinExistence type="predicted"/>
<reference evidence="1 2" key="1">
    <citation type="journal article" date="2013" name="Nat. Commun.">
        <title>The evolution and pathogenic mechanisms of the rice sheath blight pathogen.</title>
        <authorList>
            <person name="Zheng A."/>
            <person name="Lin R."/>
            <person name="Xu L."/>
            <person name="Qin P."/>
            <person name="Tang C."/>
            <person name="Ai P."/>
            <person name="Zhang D."/>
            <person name="Liu Y."/>
            <person name="Sun Z."/>
            <person name="Feng H."/>
            <person name="Wang Y."/>
            <person name="Chen Y."/>
            <person name="Liang X."/>
            <person name="Fu R."/>
            <person name="Li Q."/>
            <person name="Zhang J."/>
            <person name="Yu X."/>
            <person name="Xie Z."/>
            <person name="Ding L."/>
            <person name="Guan P."/>
            <person name="Tang J."/>
            <person name="Liang Y."/>
            <person name="Wang S."/>
            <person name="Deng Q."/>
            <person name="Li S."/>
            <person name="Zhu J."/>
            <person name="Wang L."/>
            <person name="Liu H."/>
            <person name="Li P."/>
        </authorList>
    </citation>
    <scope>NUCLEOTIDE SEQUENCE [LARGE SCALE GENOMIC DNA]</scope>
    <source>
        <strain evidence="2">AG-1 IA</strain>
    </source>
</reference>
<name>L8X3T6_THACA</name>
<evidence type="ECO:0000313" key="1">
    <source>
        <dbReference type="EMBL" id="ELU44865.1"/>
    </source>
</evidence>